<evidence type="ECO:0000313" key="1">
    <source>
        <dbReference type="EMBL" id="HAU2396351.1"/>
    </source>
</evidence>
<dbReference type="Proteomes" id="UP000863577">
    <property type="component" value="Unassembled WGS sequence"/>
</dbReference>
<dbReference type="EMBL" id="DACWOD010000005">
    <property type="protein sequence ID" value="HAU2396351.1"/>
    <property type="molecule type" value="Genomic_DNA"/>
</dbReference>
<gene>
    <name evidence="1" type="ORF">JBK99_08410</name>
</gene>
<name>A0AAN5Q235_LEGPN</name>
<comment type="caution">
    <text evidence="1">The sequence shown here is derived from an EMBL/GenBank/DDBJ whole genome shotgun (WGS) entry which is preliminary data.</text>
</comment>
<reference evidence="1" key="1">
    <citation type="journal article" date="2018" name="Genome Biol.">
        <title>SKESA: strategic k-mer extension for scrupulous assemblies.</title>
        <authorList>
            <person name="Souvorov A."/>
            <person name="Agarwala R."/>
            <person name="Lipman D.J."/>
        </authorList>
    </citation>
    <scope>NUCLEOTIDE SEQUENCE</scope>
    <source>
        <strain evidence="1">CL18-200174</strain>
    </source>
</reference>
<proteinExistence type="predicted"/>
<organism evidence="1 2">
    <name type="scientific">Legionella pneumophila</name>
    <dbReference type="NCBI Taxonomy" id="446"/>
    <lineage>
        <taxon>Bacteria</taxon>
        <taxon>Pseudomonadati</taxon>
        <taxon>Pseudomonadota</taxon>
        <taxon>Gammaproteobacteria</taxon>
        <taxon>Legionellales</taxon>
        <taxon>Legionellaceae</taxon>
        <taxon>Legionella</taxon>
    </lineage>
</organism>
<evidence type="ECO:0000313" key="2">
    <source>
        <dbReference type="Proteomes" id="UP000863577"/>
    </source>
</evidence>
<accession>A0AAN5Q235</accession>
<reference evidence="1" key="2">
    <citation type="submission" date="2019-09" db="EMBL/GenBank/DDBJ databases">
        <authorList>
            <consortium name="NCBI Pathogen Detection Project"/>
        </authorList>
    </citation>
    <scope>NUCLEOTIDE SEQUENCE</scope>
    <source>
        <strain evidence="1">CL18-200174</strain>
    </source>
</reference>
<sequence>MPDHSKFPFNGLPKDIINKEIGQYLNSSNIAHLAQTSKNNQTLFESQLYNVSILLFHAARRKDNAVQSILKKDINLLLKRGKVTDYSGRTFEDISAFEYMLWALDKHGWTIMLECIPIDSNFENIFKELLSQYNKVETDGVTYTLNEKKITEHHFDFQNTIIKELQDQVNSINAPNPNWDAIDKQWIEGVGGAQKLFPMHVVHEYCANRPFAPVPDFNIKPNSSMEFYNWITDFLDHWFLSYFKLGSAFAAYKGMDHIATASSRSATGTSALDLTAMTVLYDVRTRDFIALKSTLENPLMASDNQFVDNKLARIIY</sequence>
<protein>
    <submittedName>
        <fullName evidence="1">F-box protein</fullName>
    </submittedName>
</protein>
<dbReference type="AlphaFoldDB" id="A0AAN5Q235"/>
<dbReference type="RefSeq" id="WP_080453955.1">
    <property type="nucleotide sequence ID" value="NZ_LOMB01000499.1"/>
</dbReference>